<feature type="compositionally biased region" description="Low complexity" evidence="1">
    <location>
        <begin position="1"/>
        <end position="18"/>
    </location>
</feature>
<name>A0A6A4GIP8_9AGAR</name>
<dbReference type="InterPro" id="IPR046496">
    <property type="entry name" value="DUF6589"/>
</dbReference>
<feature type="region of interest" description="Disordered" evidence="1">
    <location>
        <begin position="1"/>
        <end position="43"/>
    </location>
</feature>
<evidence type="ECO:0000256" key="1">
    <source>
        <dbReference type="SAM" id="MobiDB-lite"/>
    </source>
</evidence>
<dbReference type="Proteomes" id="UP000799118">
    <property type="component" value="Unassembled WGS sequence"/>
</dbReference>
<feature type="compositionally biased region" description="Polar residues" evidence="1">
    <location>
        <begin position="377"/>
        <end position="386"/>
    </location>
</feature>
<feature type="region of interest" description="Disordered" evidence="1">
    <location>
        <begin position="976"/>
        <end position="1014"/>
    </location>
</feature>
<feature type="region of interest" description="Disordered" evidence="1">
    <location>
        <begin position="355"/>
        <end position="404"/>
    </location>
</feature>
<feature type="domain" description="DUF6589" evidence="2">
    <location>
        <begin position="483"/>
        <end position="894"/>
    </location>
</feature>
<keyword evidence="4" id="KW-1185">Reference proteome</keyword>
<evidence type="ECO:0000259" key="2">
    <source>
        <dbReference type="Pfam" id="PF20231"/>
    </source>
</evidence>
<gene>
    <name evidence="3" type="ORF">BT96DRAFT_1007024</name>
</gene>
<dbReference type="Pfam" id="PF20231">
    <property type="entry name" value="DUF6589"/>
    <property type="match status" value="1"/>
</dbReference>
<reference evidence="3" key="1">
    <citation type="journal article" date="2019" name="Environ. Microbiol.">
        <title>Fungal ecological strategies reflected in gene transcription - a case study of two litter decomposers.</title>
        <authorList>
            <person name="Barbi F."/>
            <person name="Kohler A."/>
            <person name="Barry K."/>
            <person name="Baskaran P."/>
            <person name="Daum C."/>
            <person name="Fauchery L."/>
            <person name="Ihrmark K."/>
            <person name="Kuo A."/>
            <person name="LaButti K."/>
            <person name="Lipzen A."/>
            <person name="Morin E."/>
            <person name="Grigoriev I.V."/>
            <person name="Henrissat B."/>
            <person name="Lindahl B."/>
            <person name="Martin F."/>
        </authorList>
    </citation>
    <scope>NUCLEOTIDE SEQUENCE</scope>
    <source>
        <strain evidence="3">JB14</strain>
    </source>
</reference>
<dbReference type="AlphaFoldDB" id="A0A6A4GIP8"/>
<evidence type="ECO:0000313" key="4">
    <source>
        <dbReference type="Proteomes" id="UP000799118"/>
    </source>
</evidence>
<feature type="compositionally biased region" description="Polar residues" evidence="1">
    <location>
        <begin position="980"/>
        <end position="1008"/>
    </location>
</feature>
<organism evidence="3 4">
    <name type="scientific">Gymnopus androsaceus JB14</name>
    <dbReference type="NCBI Taxonomy" id="1447944"/>
    <lineage>
        <taxon>Eukaryota</taxon>
        <taxon>Fungi</taxon>
        <taxon>Dikarya</taxon>
        <taxon>Basidiomycota</taxon>
        <taxon>Agaricomycotina</taxon>
        <taxon>Agaricomycetes</taxon>
        <taxon>Agaricomycetidae</taxon>
        <taxon>Agaricales</taxon>
        <taxon>Marasmiineae</taxon>
        <taxon>Omphalotaceae</taxon>
        <taxon>Gymnopus</taxon>
    </lineage>
</organism>
<proteinExistence type="predicted"/>
<sequence>MADPSSSPLSAYPSSPTPYHGDSRILPNIPEGHSSPLSALRTSPLSALRTPFTKAPTITMTPRRSRPRSNSDFTLTPHARVVLNVTPHRNSPNQPPAALPPLELSPGFIMQSPIRGTAANKKAARMKEGQEKRAETMAEKIAAAERDHFMEEEEQQRRNQETFRRCLELLRSKGTTFGEFLMYVLDPKSGEGVVRWHEFAAVSGRITQILDWWSSGKNPRRVRDELDEWAVEHVCSLLAKQARHVTRMGKLKTWGRDIDEKLVLTFSFQTLYQYLRNEGADLIVRVFESIAHSKDTPNHSEARNLRTETVVTSTILQCLAEHNNGNNLSRRMMGLYLYASESYTSIVQNDSHMADESTLSSLNPIPVQPLSDGPPSASVQPLSNDPPSDIPTQPFPNQPTSKRHRIGTLQKLSASIRTKARGVATVGLFGEVYDNINFMSRTGEQALGHHDSQENGTCVTVFELWAVKIEDLQSSVLQEAFDNALPLTKEDILHNPTESALFRKCLIHGLICIIIRYSQQEKLQAFRSDMEKRQPYSNIRITPHHTKVYPVTAFNIDESSITGNVDADEAVVDILELRKRVTRFWERVRIIAGDQLSIARLRSIQLLRAGHEGGYEGFGWGVWMPGLFHAKMTDIHGLMTTHFGNPSASIADPGSLHFHNTLLGRLPIVPTSLPPFHTCRNLVFVSLYARALHCLLLVSGKSSLEEYAESLSSWDQLYSDAERIYDTYANAAVVGELREARELAEEGEAEGDMVFENAVLFLRDALISREMADAVRAGDSGRVVLVLKIWALSFRGSGRTKYAYEMLYLIHNLEKVWPKPIRDAVLNNWLVSTNGRTFLEVDLLQEHLNYWIKVFYKAHGSNMSWQWLGMIAPCVNILRALAAQIHDILGYDQYLRHAEVDISNDIFGLMDSLDNREVYKTTKGRKLGEDQIVLDNVGFGLQVYTTGNHNPLHEFNEMASQLQRRRRMAPLDVDEEITPPTHTSYSPNSTAPLNHSNGATTASQGNNTDPDEPEDQYVGELAEILDALDRGEVEPTLVLAGADDVALDFEDVGQMGIGADADELFEDFDRDPEPEPVEVEADMWAL</sequence>
<dbReference type="OrthoDB" id="2496395at2759"/>
<accession>A0A6A4GIP8</accession>
<dbReference type="EMBL" id="ML769983">
    <property type="protein sequence ID" value="KAE9385461.1"/>
    <property type="molecule type" value="Genomic_DNA"/>
</dbReference>
<protein>
    <recommendedName>
        <fullName evidence="2">DUF6589 domain-containing protein</fullName>
    </recommendedName>
</protein>
<evidence type="ECO:0000313" key="3">
    <source>
        <dbReference type="EMBL" id="KAE9385461.1"/>
    </source>
</evidence>